<name>A0ABX2AXG8_9BACT</name>
<evidence type="ECO:0000256" key="1">
    <source>
        <dbReference type="ARBA" id="ARBA00004196"/>
    </source>
</evidence>
<dbReference type="PANTHER" id="PTHR42852">
    <property type="entry name" value="THIOL:DISULFIDE INTERCHANGE PROTEIN DSBE"/>
    <property type="match status" value="1"/>
</dbReference>
<evidence type="ECO:0000313" key="8">
    <source>
        <dbReference type="Proteomes" id="UP001193734"/>
    </source>
</evidence>
<dbReference type="GeneID" id="82158473"/>
<comment type="subcellular location">
    <subcellularLocation>
        <location evidence="1">Cell envelope</location>
    </subcellularLocation>
</comment>
<evidence type="ECO:0000256" key="4">
    <source>
        <dbReference type="ARBA" id="ARBA00023284"/>
    </source>
</evidence>
<feature type="domain" description="DUF4369" evidence="6">
    <location>
        <begin position="26"/>
        <end position="115"/>
    </location>
</feature>
<feature type="domain" description="Alkyl hydroperoxide reductase subunit C/ Thiol specific antioxidant" evidence="5">
    <location>
        <begin position="256"/>
        <end position="366"/>
    </location>
</feature>
<dbReference type="EMBL" id="JABKKE010000023">
    <property type="protein sequence ID" value="NPE15015.1"/>
    <property type="molecule type" value="Genomic_DNA"/>
</dbReference>
<protein>
    <submittedName>
        <fullName evidence="7">AhpC/TSA family protein</fullName>
    </submittedName>
</protein>
<evidence type="ECO:0000313" key="7">
    <source>
        <dbReference type="EMBL" id="NPE15015.1"/>
    </source>
</evidence>
<dbReference type="PANTHER" id="PTHR42852:SF6">
    <property type="entry name" value="THIOL:DISULFIDE INTERCHANGE PROTEIN DSBE"/>
    <property type="match status" value="1"/>
</dbReference>
<organism evidence="7 8">
    <name type="scientific">Xylanibacter rodentium</name>
    <dbReference type="NCBI Taxonomy" id="2736289"/>
    <lineage>
        <taxon>Bacteria</taxon>
        <taxon>Pseudomonadati</taxon>
        <taxon>Bacteroidota</taxon>
        <taxon>Bacteroidia</taxon>
        <taxon>Bacteroidales</taxon>
        <taxon>Prevotellaceae</taxon>
        <taxon>Xylanibacter</taxon>
    </lineage>
</organism>
<keyword evidence="2" id="KW-0201">Cytochrome c-type biogenesis</keyword>
<keyword evidence="8" id="KW-1185">Reference proteome</keyword>
<proteinExistence type="predicted"/>
<dbReference type="InterPro" id="IPR025380">
    <property type="entry name" value="DUF4369"/>
</dbReference>
<gene>
    <name evidence="7" type="ORF">HPS55_11920</name>
</gene>
<keyword evidence="4" id="KW-0676">Redox-active center</keyword>
<dbReference type="SUPFAM" id="SSF52833">
    <property type="entry name" value="Thioredoxin-like"/>
    <property type="match status" value="1"/>
</dbReference>
<sequence length="384" mass="42901">MKHFAKTAAAAIVAAGLAACDGSDKFHIEGSISGAKDSVLYFENMSLEGPVKLDSVKLTESGGFSFSDKTGGAPEFYRLRIADRIINLAADSTETITVKADYSTMATGYDVEGSDDCRRIKELAVRQIALHQKAMALDRDRALNYEERMDSLMRMVAAYKEEVKRDYIFPDPKAASSYFALFQTLGDFLIFNPRNNRDDIRVFAAVATGWDTFYPGAVRGENLHNIAIEGMKTERIVTAGQNKAIDPAKVTEAGLIDIRLTDNKGRERSLTELRGKVVLLDFHAFAMGDSPARILTLRELYNKYHDRGLEIYQVSADTDEHFWKQQTAALPWICVRDDNGPAAQCLALYNVRSVPEFFLIDRNNTLISRSVQIKDLEAEIEKLL</sequence>
<dbReference type="Gene3D" id="3.40.30.10">
    <property type="entry name" value="Glutaredoxin"/>
    <property type="match status" value="1"/>
</dbReference>
<evidence type="ECO:0000259" key="6">
    <source>
        <dbReference type="Pfam" id="PF14289"/>
    </source>
</evidence>
<dbReference type="Pfam" id="PF14289">
    <property type="entry name" value="DUF4369"/>
    <property type="match status" value="1"/>
</dbReference>
<accession>A0ABX2AXG8</accession>
<dbReference type="CDD" id="cd02966">
    <property type="entry name" value="TlpA_like_family"/>
    <property type="match status" value="1"/>
</dbReference>
<dbReference type="InterPro" id="IPR000866">
    <property type="entry name" value="AhpC/TSA"/>
</dbReference>
<reference evidence="7 8" key="1">
    <citation type="submission" date="2020-05" db="EMBL/GenBank/DDBJ databases">
        <title>Distinct polysaccharide utilization as determinants for interspecies competition between intestinal Prevotella spp.</title>
        <authorList>
            <person name="Galvez E.J.C."/>
            <person name="Iljazovic A."/>
            <person name="Strowig T."/>
        </authorList>
    </citation>
    <scope>NUCLEOTIDE SEQUENCE [LARGE SCALE GENOMIC DNA]</scope>
    <source>
        <strain evidence="7 8">PROD</strain>
    </source>
</reference>
<comment type="caution">
    <text evidence="7">The sequence shown here is derived from an EMBL/GenBank/DDBJ whole genome shotgun (WGS) entry which is preliminary data.</text>
</comment>
<evidence type="ECO:0000256" key="2">
    <source>
        <dbReference type="ARBA" id="ARBA00022748"/>
    </source>
</evidence>
<dbReference type="Proteomes" id="UP001193734">
    <property type="component" value="Unassembled WGS sequence"/>
</dbReference>
<dbReference type="Pfam" id="PF00578">
    <property type="entry name" value="AhpC-TSA"/>
    <property type="match status" value="1"/>
</dbReference>
<dbReference type="InterPro" id="IPR050553">
    <property type="entry name" value="Thioredoxin_ResA/DsbE_sf"/>
</dbReference>
<dbReference type="InterPro" id="IPR036249">
    <property type="entry name" value="Thioredoxin-like_sf"/>
</dbReference>
<keyword evidence="3" id="KW-1015">Disulfide bond</keyword>
<evidence type="ECO:0000256" key="3">
    <source>
        <dbReference type="ARBA" id="ARBA00023157"/>
    </source>
</evidence>
<dbReference type="RefSeq" id="WP_172174825.1">
    <property type="nucleotide sequence ID" value="NZ_CASGIA010000020.1"/>
</dbReference>
<evidence type="ECO:0000259" key="5">
    <source>
        <dbReference type="Pfam" id="PF00578"/>
    </source>
</evidence>
<dbReference type="PROSITE" id="PS51257">
    <property type="entry name" value="PROKAR_LIPOPROTEIN"/>
    <property type="match status" value="1"/>
</dbReference>